<dbReference type="KEGG" id="clf:GJQ69_02860"/>
<reference evidence="4 5" key="1">
    <citation type="submission" date="2019-11" db="EMBL/GenBank/DDBJ databases">
        <authorList>
            <person name="Ren C."/>
            <person name="Wang H."/>
            <person name="Xu Y."/>
        </authorList>
    </citation>
    <scope>NUCLEOTIDE SEQUENCE [LARGE SCALE GENOMIC DNA]</scope>
    <source>
        <strain evidence="5">JNU-WLY1368</strain>
        <strain evidence="2 4">LBM 19010</strain>
    </source>
</reference>
<organism evidence="2 4">
    <name type="scientific">Caproicibacterium lactatifermentans</name>
    <dbReference type="NCBI Taxonomy" id="2666138"/>
    <lineage>
        <taxon>Bacteria</taxon>
        <taxon>Bacillati</taxon>
        <taxon>Bacillota</taxon>
        <taxon>Clostridia</taxon>
        <taxon>Eubacteriales</taxon>
        <taxon>Oscillospiraceae</taxon>
        <taxon>Caproicibacterium</taxon>
    </lineage>
</organism>
<dbReference type="EMBL" id="CP046051">
    <property type="protein sequence ID" value="QKN23518.1"/>
    <property type="molecule type" value="Genomic_DNA"/>
</dbReference>
<keyword evidence="5" id="KW-1185">Reference proteome</keyword>
<dbReference type="AlphaFoldDB" id="A0A859DNX1"/>
<evidence type="ECO:0000313" key="2">
    <source>
        <dbReference type="EMBL" id="QKN23518.1"/>
    </source>
</evidence>
<evidence type="ECO:0000256" key="1">
    <source>
        <dbReference type="SAM" id="Phobius"/>
    </source>
</evidence>
<dbReference type="RefSeq" id="WP_174192883.1">
    <property type="nucleotide sequence ID" value="NZ_CP046051.1"/>
</dbReference>
<proteinExistence type="predicted"/>
<evidence type="ECO:0000313" key="3">
    <source>
        <dbReference type="EMBL" id="QKO29803.1"/>
    </source>
</evidence>
<keyword evidence="1" id="KW-1133">Transmembrane helix</keyword>
<feature type="transmembrane region" description="Helical" evidence="1">
    <location>
        <begin position="132"/>
        <end position="158"/>
    </location>
</feature>
<evidence type="ECO:0000313" key="4">
    <source>
        <dbReference type="Proteomes" id="UP000501316"/>
    </source>
</evidence>
<dbReference type="EMBL" id="CP046161">
    <property type="protein sequence ID" value="QKO29803.1"/>
    <property type="molecule type" value="Genomic_DNA"/>
</dbReference>
<feature type="transmembrane region" description="Helical" evidence="1">
    <location>
        <begin position="75"/>
        <end position="95"/>
    </location>
</feature>
<reference evidence="3" key="2">
    <citation type="journal article" date="2021" name="Appl. Environ. Microbiol.">
        <title>Adaptability of a Caproate-Producing Bacterium Contributes to Its Dominance in an Anaerobic Fermentation System.</title>
        <authorList>
            <person name="Wang H."/>
            <person name="Gu Y."/>
            <person name="Zhou W."/>
            <person name="Zhao D."/>
            <person name="Qiao Z."/>
            <person name="Zheng J."/>
            <person name="Gao J."/>
            <person name="Chen X."/>
            <person name="Ren C."/>
            <person name="Xu Y."/>
        </authorList>
    </citation>
    <scope>NUCLEOTIDE SEQUENCE</scope>
    <source>
        <strain evidence="3">JNU-WLY1368</strain>
    </source>
</reference>
<feature type="transmembrane region" description="Helical" evidence="1">
    <location>
        <begin position="102"/>
        <end position="120"/>
    </location>
</feature>
<keyword evidence="1" id="KW-0812">Transmembrane</keyword>
<gene>
    <name evidence="2" type="ORF">GJQ69_02860</name>
    <name evidence="3" type="ORF">GKP14_01505</name>
</gene>
<dbReference type="Proteomes" id="UP000501316">
    <property type="component" value="Chromosome"/>
</dbReference>
<sequence>MAVSADAPFAEERTCSTFGLLFAVTLLIGVFNGLKPQNGIHTVILLLTLYLLNVGTVFLFAFLQNAFSLKLGGAAAFLIVLLLYLVPIFLCCILYGQAASLVPLYILLPGASQMLLWHTLPFTVPGQEIFGIVPVPGAAAGGCICAIILWCIACYWLYRQWFCKQDMISLMKEEQGWALQ</sequence>
<feature type="transmembrane region" description="Helical" evidence="1">
    <location>
        <begin position="43"/>
        <end position="63"/>
    </location>
</feature>
<name>A0A859DNX1_9FIRM</name>
<protein>
    <submittedName>
        <fullName evidence="2">Uncharacterized protein</fullName>
    </submittedName>
</protein>
<feature type="transmembrane region" description="Helical" evidence="1">
    <location>
        <begin position="16"/>
        <end position="34"/>
    </location>
</feature>
<reference evidence="3" key="3">
    <citation type="journal article" date="2022" name="Int. J. Syst. Evol. Microbiol.">
        <title>Caproicibacterium lactatifermentans sp. nov., isolated from pit clay used for the production of Chinese strong aroma-type liquor.</title>
        <authorList>
            <person name="Wang H."/>
            <person name="Gu Y."/>
            <person name="Zhao D."/>
            <person name="Qiao Z."/>
            <person name="Zheng J."/>
            <person name="Gao J."/>
            <person name="Ren C."/>
            <person name="Xu Y."/>
        </authorList>
    </citation>
    <scope>NUCLEOTIDE SEQUENCE</scope>
    <source>
        <strain evidence="3">JNU-WLY1368</strain>
    </source>
</reference>
<keyword evidence="1" id="KW-0472">Membrane</keyword>
<dbReference type="Proteomes" id="UP000509623">
    <property type="component" value="Chromosome"/>
</dbReference>
<accession>A0A859DNX1</accession>
<evidence type="ECO:0000313" key="5">
    <source>
        <dbReference type="Proteomes" id="UP000509623"/>
    </source>
</evidence>